<protein>
    <submittedName>
        <fullName evidence="2">Transposase family protein</fullName>
    </submittedName>
</protein>
<dbReference type="Proteomes" id="UP001140230">
    <property type="component" value="Unassembled WGS sequence"/>
</dbReference>
<reference evidence="2" key="2">
    <citation type="submission" date="2022-08" db="EMBL/GenBank/DDBJ databases">
        <authorList>
            <person name="Iruegas-Bocardo F."/>
            <person name="Weisberg A.J."/>
            <person name="Riutta E.R."/>
            <person name="Kilday K."/>
            <person name="Bonkowski J.C."/>
            <person name="Creswell T."/>
            <person name="Daughtrey M.L."/>
            <person name="Rane K."/>
            <person name="Grunwald N.J."/>
            <person name="Chang J.H."/>
            <person name="Putnam M.L."/>
        </authorList>
    </citation>
    <scope>NUCLEOTIDE SEQUENCE</scope>
    <source>
        <strain evidence="2">22-338</strain>
    </source>
</reference>
<feature type="domain" description="Integrase catalytic" evidence="1">
    <location>
        <begin position="367"/>
        <end position="561"/>
    </location>
</feature>
<dbReference type="EMBL" id="JANWTP010000064">
    <property type="protein sequence ID" value="MDC8639433.1"/>
    <property type="molecule type" value="Genomic_DNA"/>
</dbReference>
<dbReference type="SUPFAM" id="SSF53098">
    <property type="entry name" value="Ribonuclease H-like"/>
    <property type="match status" value="1"/>
</dbReference>
<reference evidence="2" key="1">
    <citation type="journal article" date="2022" name="Phytopathology">
        <title>Whole genome sequencing-based tracing of a 2022 introduction and outbreak of Xanthomonas hortorum pv. pelargonii.</title>
        <authorList>
            <person name="Iruegas Bocardo F."/>
            <person name="Weisberg A.J."/>
            <person name="Riutta E.R."/>
            <person name="Kilday K.B."/>
            <person name="Bonkowski J.C."/>
            <person name="Creswell T.C."/>
            <person name="Daughtrey M."/>
            <person name="Rane K.K."/>
            <person name="Grunwald N.J."/>
            <person name="Chang J.H."/>
            <person name="Putnam M."/>
        </authorList>
    </citation>
    <scope>NUCLEOTIDE SEQUENCE</scope>
    <source>
        <strain evidence="2">22-338</strain>
    </source>
</reference>
<dbReference type="InterPro" id="IPR036397">
    <property type="entry name" value="RNaseH_sf"/>
</dbReference>
<dbReference type="Gene3D" id="3.30.420.10">
    <property type="entry name" value="Ribonuclease H-like superfamily/Ribonuclease H"/>
    <property type="match status" value="1"/>
</dbReference>
<proteinExistence type="predicted"/>
<sequence>MESHTVERLYAYQLEFDPSVLAYYSQVPCRGVERVKSEGKRHIANATADFLVVRGDAISVVECKAADQAALLVQQEPLEWITVADGVFERPALNRWAASRCMDYRVWVQPRMFACLLANYELLYSVDAPSAHSATQERVLRSLADRPRTIGQLLNAIPQLAPREIHQLLRSGDVFGPVSTRTLDQVDEFPLFRDRLQCEAAEASGLAMSYERLEQLADALSTSSYVDLQAARERLRRLTMMREGKCAFTRRFRELDRHVSIAVAAGASELEACLTRYRSSGNRASRLLSVQTEAVAEAVKRWEIGHSHNRTEAYVEYRIDCERRGCKPVAMSTLMLRLNNASQAKRALSTGGLRAYQKQRVASDPRYRSLPAIGVGLRLQIDSTQIDNRVFPGIEDKLLLERPIIYIAIDSSTSNPLCHELAFGPARSDALASLLRTFVRTYGLLPGIIQVDRGTENRSNWLTEFCALYSITLLIHPTAASTFNSAVENCIGRVNSILHTLPGSTEPDQKGRSVDGRFKSRQTAKLQFATLELIVQEVIDTMRTIPAAGGMSPSEQHEGLLQTTGWAGRQTRVDEDFLFHTSIPLRTSRLDPRRGIKKDRHTYASSELLEAARRADLIDIRRDCENASLMRVQMTSGRYKAWAPFAQKIASLPQLELKFVSYYLFQSGSTILERRMATHVALRKKVVASIEGASMRVERLVVAEINEAPISALPSPDTPPRNDKRLRDLSLSMEALQGQILGWEGGCDGER</sequence>
<dbReference type="GO" id="GO:0015074">
    <property type="term" value="P:DNA integration"/>
    <property type="evidence" value="ECO:0007669"/>
    <property type="project" value="InterPro"/>
</dbReference>
<accession>A0A9X4H8B0</accession>
<dbReference type="InterPro" id="IPR001584">
    <property type="entry name" value="Integrase_cat-core"/>
</dbReference>
<dbReference type="GO" id="GO:0003676">
    <property type="term" value="F:nucleic acid binding"/>
    <property type="evidence" value="ECO:0007669"/>
    <property type="project" value="InterPro"/>
</dbReference>
<comment type="caution">
    <text evidence="2">The sequence shown here is derived from an EMBL/GenBank/DDBJ whole genome shotgun (WGS) entry which is preliminary data.</text>
</comment>
<dbReference type="InterPro" id="IPR012337">
    <property type="entry name" value="RNaseH-like_sf"/>
</dbReference>
<dbReference type="RefSeq" id="WP_273664338.1">
    <property type="nucleotide sequence ID" value="NZ_CP168178.1"/>
</dbReference>
<evidence type="ECO:0000259" key="1">
    <source>
        <dbReference type="PROSITE" id="PS50994"/>
    </source>
</evidence>
<organism evidence="2 3">
    <name type="scientific">Xanthomonas hortorum pv. hederae</name>
    <dbReference type="NCBI Taxonomy" id="453603"/>
    <lineage>
        <taxon>Bacteria</taxon>
        <taxon>Pseudomonadati</taxon>
        <taxon>Pseudomonadota</taxon>
        <taxon>Gammaproteobacteria</taxon>
        <taxon>Lysobacterales</taxon>
        <taxon>Lysobacteraceae</taxon>
        <taxon>Xanthomonas</taxon>
    </lineage>
</organism>
<gene>
    <name evidence="2" type="ORF">NY667_16880</name>
</gene>
<name>A0A9X4H8B0_9XANT</name>
<evidence type="ECO:0000313" key="3">
    <source>
        <dbReference type="Proteomes" id="UP001140230"/>
    </source>
</evidence>
<dbReference type="PROSITE" id="PS50994">
    <property type="entry name" value="INTEGRASE"/>
    <property type="match status" value="1"/>
</dbReference>
<dbReference type="AlphaFoldDB" id="A0A9X4H8B0"/>
<evidence type="ECO:0000313" key="2">
    <source>
        <dbReference type="EMBL" id="MDC8639433.1"/>
    </source>
</evidence>